<feature type="transmembrane region" description="Helical" evidence="1">
    <location>
        <begin position="162"/>
        <end position="184"/>
    </location>
</feature>
<feature type="domain" description="DUF8171" evidence="2">
    <location>
        <begin position="16"/>
        <end position="282"/>
    </location>
</feature>
<feature type="transmembrane region" description="Helical" evidence="1">
    <location>
        <begin position="205"/>
        <end position="230"/>
    </location>
</feature>
<feature type="transmembrane region" description="Helical" evidence="1">
    <location>
        <begin position="88"/>
        <end position="108"/>
    </location>
</feature>
<dbReference type="Proteomes" id="UP000295632">
    <property type="component" value="Unassembled WGS sequence"/>
</dbReference>
<keyword evidence="1" id="KW-0812">Transmembrane</keyword>
<evidence type="ECO:0000313" key="3">
    <source>
        <dbReference type="EMBL" id="TDQ41115.1"/>
    </source>
</evidence>
<feature type="transmembrane region" description="Helical" evidence="1">
    <location>
        <begin position="258"/>
        <end position="276"/>
    </location>
</feature>
<accession>A0A4R6U8Y5</accession>
<keyword evidence="1" id="KW-1133">Transmembrane helix</keyword>
<name>A0A4R6U8Y5_9BACI</name>
<evidence type="ECO:0000259" key="2">
    <source>
        <dbReference type="Pfam" id="PF26509"/>
    </source>
</evidence>
<reference evidence="3 4" key="1">
    <citation type="submission" date="2019-03" db="EMBL/GenBank/DDBJ databases">
        <title>Genomic Encyclopedia of Type Strains, Phase IV (KMG-IV): sequencing the most valuable type-strain genomes for metagenomic binning, comparative biology and taxonomic classification.</title>
        <authorList>
            <person name="Goeker M."/>
        </authorList>
    </citation>
    <scope>NUCLEOTIDE SEQUENCE [LARGE SCALE GENOMIC DNA]</scope>
    <source>
        <strain evidence="3 4">DSM 28697</strain>
    </source>
</reference>
<gene>
    <name evidence="3" type="ORF">EV213_104113</name>
</gene>
<dbReference type="OrthoDB" id="512563at2"/>
<sequence>MKLQQEHSLTQAQKTMVFILAMTLFGLSKMITEILPQNEIGPIEFSVSYFAFIPLILVSLFHPLYVAVGASVGKIIFAGLLMGDFGGIGEIEGFIELTLAMYIAGLLVRNPLSKWQLAIASLVGVGIDQLLSSIVDIFKVVIGVDGFDAVPGLPESIVVLEAVSFLNEMVITGVLFGLIPTLLLTPRLYGKIEPLLGMKPRERRVNASLGAFITPGLIVAAIFLSFVAMISEFMAEMEVNLAFWSPDFLAQFDGGYEWIAYSAFGVALILLGYVATRLKKRSQPTTTSGNDRAA</sequence>
<dbReference type="RefSeq" id="WP_133579717.1">
    <property type="nucleotide sequence ID" value="NZ_SNYJ01000004.1"/>
</dbReference>
<dbReference type="InterPro" id="IPR058484">
    <property type="entry name" value="DUF8171"/>
</dbReference>
<feature type="transmembrane region" description="Helical" evidence="1">
    <location>
        <begin position="15"/>
        <end position="35"/>
    </location>
</feature>
<feature type="transmembrane region" description="Helical" evidence="1">
    <location>
        <begin position="47"/>
        <end position="68"/>
    </location>
</feature>
<organism evidence="3 4">
    <name type="scientific">Aureibacillus halotolerans</name>
    <dbReference type="NCBI Taxonomy" id="1508390"/>
    <lineage>
        <taxon>Bacteria</taxon>
        <taxon>Bacillati</taxon>
        <taxon>Bacillota</taxon>
        <taxon>Bacilli</taxon>
        <taxon>Bacillales</taxon>
        <taxon>Bacillaceae</taxon>
        <taxon>Aureibacillus</taxon>
    </lineage>
</organism>
<evidence type="ECO:0000313" key="4">
    <source>
        <dbReference type="Proteomes" id="UP000295632"/>
    </source>
</evidence>
<protein>
    <recommendedName>
        <fullName evidence="2">DUF8171 domain-containing protein</fullName>
    </recommendedName>
</protein>
<proteinExistence type="predicted"/>
<keyword evidence="4" id="KW-1185">Reference proteome</keyword>
<evidence type="ECO:0000256" key="1">
    <source>
        <dbReference type="SAM" id="Phobius"/>
    </source>
</evidence>
<dbReference type="Pfam" id="PF26509">
    <property type="entry name" value="DUF8171"/>
    <property type="match status" value="1"/>
</dbReference>
<keyword evidence="1" id="KW-0472">Membrane</keyword>
<comment type="caution">
    <text evidence="3">The sequence shown here is derived from an EMBL/GenBank/DDBJ whole genome shotgun (WGS) entry which is preliminary data.</text>
</comment>
<dbReference type="EMBL" id="SNYJ01000004">
    <property type="protein sequence ID" value="TDQ41115.1"/>
    <property type="molecule type" value="Genomic_DNA"/>
</dbReference>
<dbReference type="AlphaFoldDB" id="A0A4R6U8Y5"/>